<reference evidence="2 3" key="1">
    <citation type="journal article" date="2011" name="Science">
        <title>The ecoresponsive genome of Daphnia pulex.</title>
        <authorList>
            <person name="Colbourne J.K."/>
            <person name="Pfrender M.E."/>
            <person name="Gilbert D."/>
            <person name="Thomas W.K."/>
            <person name="Tucker A."/>
            <person name="Oakley T.H."/>
            <person name="Tokishita S."/>
            <person name="Aerts A."/>
            <person name="Arnold G.J."/>
            <person name="Basu M.K."/>
            <person name="Bauer D.J."/>
            <person name="Caceres C.E."/>
            <person name="Carmel L."/>
            <person name="Casola C."/>
            <person name="Choi J.H."/>
            <person name="Detter J.C."/>
            <person name="Dong Q."/>
            <person name="Dusheyko S."/>
            <person name="Eads B.D."/>
            <person name="Frohlich T."/>
            <person name="Geiler-Samerotte K.A."/>
            <person name="Gerlach D."/>
            <person name="Hatcher P."/>
            <person name="Jogdeo S."/>
            <person name="Krijgsveld J."/>
            <person name="Kriventseva E.V."/>
            <person name="Kultz D."/>
            <person name="Laforsch C."/>
            <person name="Lindquist E."/>
            <person name="Lopez J."/>
            <person name="Manak J.R."/>
            <person name="Muller J."/>
            <person name="Pangilinan J."/>
            <person name="Patwardhan R.P."/>
            <person name="Pitluck S."/>
            <person name="Pritham E.J."/>
            <person name="Rechtsteiner A."/>
            <person name="Rho M."/>
            <person name="Rogozin I.B."/>
            <person name="Sakarya O."/>
            <person name="Salamov A."/>
            <person name="Schaack S."/>
            <person name="Shapiro H."/>
            <person name="Shiga Y."/>
            <person name="Skalitzky C."/>
            <person name="Smith Z."/>
            <person name="Souvorov A."/>
            <person name="Sung W."/>
            <person name="Tang Z."/>
            <person name="Tsuchiya D."/>
            <person name="Tu H."/>
            <person name="Vos H."/>
            <person name="Wang M."/>
            <person name="Wolf Y.I."/>
            <person name="Yamagata H."/>
            <person name="Yamada T."/>
            <person name="Ye Y."/>
            <person name="Shaw J.R."/>
            <person name="Andrews J."/>
            <person name="Crease T.J."/>
            <person name="Tang H."/>
            <person name="Lucas S.M."/>
            <person name="Robertson H.M."/>
            <person name="Bork P."/>
            <person name="Koonin E.V."/>
            <person name="Zdobnov E.M."/>
            <person name="Grigoriev I.V."/>
            <person name="Lynch M."/>
            <person name="Boore J.L."/>
        </authorList>
    </citation>
    <scope>NUCLEOTIDE SEQUENCE [LARGE SCALE GENOMIC DNA]</scope>
</reference>
<feature type="region of interest" description="Disordered" evidence="1">
    <location>
        <begin position="1"/>
        <end position="43"/>
    </location>
</feature>
<proteinExistence type="predicted"/>
<dbReference type="Proteomes" id="UP000000305">
    <property type="component" value="Unassembled WGS sequence"/>
</dbReference>
<evidence type="ECO:0000256" key="1">
    <source>
        <dbReference type="SAM" id="MobiDB-lite"/>
    </source>
</evidence>
<protein>
    <submittedName>
        <fullName evidence="2">Uncharacterized protein</fullName>
    </submittedName>
</protein>
<gene>
    <name evidence="2" type="ORF">DAPPUDRAFT_233111</name>
</gene>
<dbReference type="InParanoid" id="E9FT82"/>
<dbReference type="EMBL" id="GL732524">
    <property type="protein sequence ID" value="EFX89694.1"/>
    <property type="molecule type" value="Genomic_DNA"/>
</dbReference>
<dbReference type="HOGENOM" id="CLU_3070789_0_0_1"/>
<keyword evidence="3" id="KW-1185">Reference proteome</keyword>
<sequence length="53" mass="5826">MAEKATTIIALNPLNQKEEDDDDDDDESSLNHSTRENDGLGSCPVVNTVYLTM</sequence>
<name>E9FT82_DAPPU</name>
<accession>E9FT82</accession>
<dbReference type="KEGG" id="dpx:DAPPUDRAFT_233111"/>
<evidence type="ECO:0000313" key="2">
    <source>
        <dbReference type="EMBL" id="EFX89694.1"/>
    </source>
</evidence>
<dbReference type="AlphaFoldDB" id="E9FT82"/>
<feature type="compositionally biased region" description="Acidic residues" evidence="1">
    <location>
        <begin position="18"/>
        <end position="28"/>
    </location>
</feature>
<evidence type="ECO:0000313" key="3">
    <source>
        <dbReference type="Proteomes" id="UP000000305"/>
    </source>
</evidence>
<organism evidence="2 3">
    <name type="scientific">Daphnia pulex</name>
    <name type="common">Water flea</name>
    <dbReference type="NCBI Taxonomy" id="6669"/>
    <lineage>
        <taxon>Eukaryota</taxon>
        <taxon>Metazoa</taxon>
        <taxon>Ecdysozoa</taxon>
        <taxon>Arthropoda</taxon>
        <taxon>Crustacea</taxon>
        <taxon>Branchiopoda</taxon>
        <taxon>Diplostraca</taxon>
        <taxon>Cladocera</taxon>
        <taxon>Anomopoda</taxon>
        <taxon>Daphniidae</taxon>
        <taxon>Daphnia</taxon>
    </lineage>
</organism>